<keyword evidence="6 12" id="KW-0547">Nucleotide-binding</keyword>
<dbReference type="GO" id="GO:0005988">
    <property type="term" value="P:lactose metabolic process"/>
    <property type="evidence" value="ECO:0007669"/>
    <property type="project" value="UniProtKB-KW"/>
</dbReference>
<keyword evidence="7 12" id="KW-0418">Kinase</keyword>
<comment type="catalytic activity">
    <reaction evidence="12">
        <text>D-ribose + ATP = D-ribose 5-phosphate + ADP + H(+)</text>
        <dbReference type="Rhea" id="RHEA:13697"/>
        <dbReference type="ChEBI" id="CHEBI:15378"/>
        <dbReference type="ChEBI" id="CHEBI:30616"/>
        <dbReference type="ChEBI" id="CHEBI:47013"/>
        <dbReference type="ChEBI" id="CHEBI:78346"/>
        <dbReference type="ChEBI" id="CHEBI:456216"/>
        <dbReference type="EC" id="2.7.1.15"/>
    </reaction>
</comment>
<comment type="similarity">
    <text evidence="13">Belongs to the carbohydrate kinase PfkB family. LacC subfamily.</text>
</comment>
<keyword evidence="9 12" id="KW-0460">Magnesium</keyword>
<dbReference type="PIRSF" id="PIRSF000535">
    <property type="entry name" value="1PFK/6PFK/LacC"/>
    <property type="match status" value="1"/>
</dbReference>
<feature type="binding site" evidence="12">
    <location>
        <position position="277"/>
    </location>
    <ligand>
        <name>ATP</name>
        <dbReference type="ChEBI" id="CHEBI:30616"/>
    </ligand>
</feature>
<dbReference type="PROSITE" id="PS00583">
    <property type="entry name" value="PFKB_KINASES_1"/>
    <property type="match status" value="1"/>
</dbReference>
<evidence type="ECO:0000256" key="11">
    <source>
        <dbReference type="ARBA" id="ARBA00023277"/>
    </source>
</evidence>
<keyword evidence="10 12" id="KW-0630">Potassium</keyword>
<keyword evidence="12" id="KW-0963">Cytoplasm</keyword>
<evidence type="ECO:0000313" key="16">
    <source>
        <dbReference type="Proteomes" id="UP000260773"/>
    </source>
</evidence>
<evidence type="ECO:0000256" key="10">
    <source>
        <dbReference type="ARBA" id="ARBA00022958"/>
    </source>
</evidence>
<dbReference type="PANTHER" id="PTHR10584:SF166">
    <property type="entry name" value="RIBOKINASE"/>
    <property type="match status" value="1"/>
</dbReference>
<dbReference type="GO" id="GO:0009024">
    <property type="term" value="F:tagatose-6-phosphate kinase activity"/>
    <property type="evidence" value="ECO:0007669"/>
    <property type="project" value="UniProtKB-EC"/>
</dbReference>
<keyword evidence="13" id="KW-0423">Lactose metabolism</keyword>
<dbReference type="InterPro" id="IPR002139">
    <property type="entry name" value="Ribo/fructo_kinase"/>
</dbReference>
<dbReference type="Proteomes" id="UP000260773">
    <property type="component" value="Unassembled WGS sequence"/>
</dbReference>
<name>A0A3E2TTK0_9FIRM</name>
<feature type="binding site" evidence="12">
    <location>
        <position position="286"/>
    </location>
    <ligand>
        <name>K(+)</name>
        <dbReference type="ChEBI" id="CHEBI:29103"/>
    </ligand>
</feature>
<evidence type="ECO:0000256" key="1">
    <source>
        <dbReference type="ARBA" id="ARBA00005380"/>
    </source>
</evidence>
<dbReference type="PANTHER" id="PTHR10584">
    <property type="entry name" value="SUGAR KINASE"/>
    <property type="match status" value="1"/>
</dbReference>
<dbReference type="NCBIfam" id="TIGR02152">
    <property type="entry name" value="D_ribokin_bact"/>
    <property type="match status" value="1"/>
</dbReference>
<evidence type="ECO:0000313" key="15">
    <source>
        <dbReference type="EMBL" id="RGB82509.1"/>
    </source>
</evidence>
<comment type="activity regulation">
    <text evidence="12">Activated by a monovalent cation that binds near, but not in, the active site. The most likely occupant of the site in vivo is potassium. Ion binding induces a conformational change that may alter substrate affinity.</text>
</comment>
<evidence type="ECO:0000256" key="13">
    <source>
        <dbReference type="PIRNR" id="PIRNR000535"/>
    </source>
</evidence>
<evidence type="ECO:0000256" key="2">
    <source>
        <dbReference type="ARBA" id="ARBA00012035"/>
    </source>
</evidence>
<reference evidence="15 16" key="1">
    <citation type="submission" date="2018-08" db="EMBL/GenBank/DDBJ databases">
        <title>A genome reference for cultivated species of the human gut microbiota.</title>
        <authorList>
            <person name="Zou Y."/>
            <person name="Xue W."/>
            <person name="Luo G."/>
        </authorList>
    </citation>
    <scope>NUCLEOTIDE SEQUENCE [LARGE SCALE GENOMIC DNA]</scope>
    <source>
        <strain evidence="15 16">AF45-17</strain>
    </source>
</reference>
<evidence type="ECO:0000256" key="7">
    <source>
        <dbReference type="ARBA" id="ARBA00022777"/>
    </source>
</evidence>
<comment type="pathway">
    <text evidence="13">Carbohydrate metabolism; D-tagatose 6-phosphate degradation; D-glyceraldehyde 3-phosphate and glycerone phosphate from D-tagatose 6-phosphate: step 1/2.</text>
</comment>
<dbReference type="HAMAP" id="MF_01987">
    <property type="entry name" value="Ribokinase"/>
    <property type="match status" value="1"/>
</dbReference>
<evidence type="ECO:0000256" key="6">
    <source>
        <dbReference type="ARBA" id="ARBA00022741"/>
    </source>
</evidence>
<dbReference type="PRINTS" id="PR00990">
    <property type="entry name" value="RIBOKINASE"/>
</dbReference>
<keyword evidence="11 12" id="KW-0119">Carbohydrate metabolism</keyword>
<comment type="subcellular location">
    <subcellularLocation>
        <location evidence="12">Cytoplasm</location>
    </subcellularLocation>
</comment>
<dbReference type="GO" id="GO:0019303">
    <property type="term" value="P:D-ribose catabolic process"/>
    <property type="evidence" value="ECO:0007669"/>
    <property type="project" value="UniProtKB-UniRule"/>
</dbReference>
<dbReference type="InterPro" id="IPR011877">
    <property type="entry name" value="Ribokinase"/>
</dbReference>
<dbReference type="UniPathway" id="UPA00916">
    <property type="reaction ID" value="UER00889"/>
</dbReference>
<evidence type="ECO:0000259" key="14">
    <source>
        <dbReference type="Pfam" id="PF00294"/>
    </source>
</evidence>
<comment type="pathway">
    <text evidence="12">Carbohydrate metabolism; D-ribose degradation; D-ribose 5-phosphate from beta-D-ribopyranose: step 2/2.</text>
</comment>
<dbReference type="SUPFAM" id="SSF53613">
    <property type="entry name" value="Ribokinase-like"/>
    <property type="match status" value="1"/>
</dbReference>
<organism evidence="15 16">
    <name type="scientific">Coprococcus catus</name>
    <dbReference type="NCBI Taxonomy" id="116085"/>
    <lineage>
        <taxon>Bacteria</taxon>
        <taxon>Bacillati</taxon>
        <taxon>Bacillota</taxon>
        <taxon>Clostridia</taxon>
        <taxon>Lachnospirales</taxon>
        <taxon>Lachnospiraceae</taxon>
        <taxon>Coprococcus</taxon>
    </lineage>
</organism>
<evidence type="ECO:0000256" key="12">
    <source>
        <dbReference type="HAMAP-Rule" id="MF_01987"/>
    </source>
</evidence>
<dbReference type="InterPro" id="IPR029056">
    <property type="entry name" value="Ribokinase-like"/>
</dbReference>
<comment type="cofactor">
    <cofactor evidence="12">
        <name>Mg(2+)</name>
        <dbReference type="ChEBI" id="CHEBI:18420"/>
    </cofactor>
    <text evidence="12">Requires a divalent cation, most likely magnesium in vivo, as an electrophilic catalyst to aid phosphoryl group transfer. It is the chelate of the metal and the nucleotide that is the actual substrate.</text>
</comment>
<evidence type="ECO:0000256" key="9">
    <source>
        <dbReference type="ARBA" id="ARBA00022842"/>
    </source>
</evidence>
<feature type="binding site" evidence="12">
    <location>
        <position position="292"/>
    </location>
    <ligand>
        <name>K(+)</name>
        <dbReference type="ChEBI" id="CHEBI:29103"/>
    </ligand>
</feature>
<feature type="binding site" evidence="12">
    <location>
        <position position="283"/>
    </location>
    <ligand>
        <name>K(+)</name>
        <dbReference type="ChEBI" id="CHEBI:29103"/>
    </ligand>
</feature>
<comment type="function">
    <text evidence="12">Catalyzes the phosphorylation of ribose at O-5 in a reaction requiring ATP and magnesium. The resulting D-ribose-5-phosphate can then be used either for sythesis of nucleotides, histidine, and tryptophan, or as a component of the pentose phosphate pathway.</text>
</comment>
<feature type="binding site" evidence="12">
    <location>
        <begin position="221"/>
        <end position="226"/>
    </location>
    <ligand>
        <name>ATP</name>
        <dbReference type="ChEBI" id="CHEBI:30616"/>
    </ligand>
</feature>
<dbReference type="GO" id="GO:0005829">
    <property type="term" value="C:cytosol"/>
    <property type="evidence" value="ECO:0007669"/>
    <property type="project" value="TreeGrafter"/>
</dbReference>
<feature type="domain" description="Carbohydrate kinase PfkB" evidence="14">
    <location>
        <begin position="1"/>
        <end position="295"/>
    </location>
</feature>
<feature type="binding site" evidence="12">
    <location>
        <begin position="39"/>
        <end position="43"/>
    </location>
    <ligand>
        <name>substrate</name>
    </ligand>
</feature>
<dbReference type="Gene3D" id="3.40.1190.20">
    <property type="match status" value="1"/>
</dbReference>
<gene>
    <name evidence="12 15" type="primary">rbsK</name>
    <name evidence="15" type="ORF">DW070_00485</name>
</gene>
<comment type="catalytic activity">
    <reaction evidence="13">
        <text>D-tagatofuranose 6-phosphate + ATP = D-tagatofuranose 1,6-bisphosphate + ADP + H(+)</text>
        <dbReference type="Rhea" id="RHEA:12420"/>
        <dbReference type="ChEBI" id="CHEBI:15378"/>
        <dbReference type="ChEBI" id="CHEBI:30616"/>
        <dbReference type="ChEBI" id="CHEBI:58694"/>
        <dbReference type="ChEBI" id="CHEBI:58695"/>
        <dbReference type="ChEBI" id="CHEBI:456216"/>
        <dbReference type="EC" id="2.7.1.144"/>
    </reaction>
</comment>
<dbReference type="CDD" id="cd01174">
    <property type="entry name" value="ribokinase"/>
    <property type="match status" value="1"/>
</dbReference>
<comment type="caution">
    <text evidence="15">The sequence shown here is derived from an EMBL/GenBank/DDBJ whole genome shotgun (WGS) entry which is preliminary data.</text>
</comment>
<dbReference type="GO" id="GO:0004747">
    <property type="term" value="F:ribokinase activity"/>
    <property type="evidence" value="ECO:0007669"/>
    <property type="project" value="UniProtKB-UniRule"/>
</dbReference>
<evidence type="ECO:0000256" key="3">
    <source>
        <dbReference type="ARBA" id="ARBA00016943"/>
    </source>
</evidence>
<feature type="binding site" evidence="12">
    <location>
        <position position="247"/>
    </location>
    <ligand>
        <name>K(+)</name>
        <dbReference type="ChEBI" id="CHEBI:29103"/>
    </ligand>
</feature>
<keyword evidence="4 12" id="KW-0808">Transferase</keyword>
<dbReference type="GO" id="GO:2001059">
    <property type="term" value="P:D-tagatose 6-phosphate catabolic process"/>
    <property type="evidence" value="ECO:0007669"/>
    <property type="project" value="UniProtKB-UniPathway"/>
</dbReference>
<feature type="binding site" evidence="12">
    <location>
        <position position="249"/>
    </location>
    <ligand>
        <name>K(+)</name>
        <dbReference type="ChEBI" id="CHEBI:29103"/>
    </ligand>
</feature>
<comment type="subunit">
    <text evidence="12">Homodimer.</text>
</comment>
<dbReference type="GO" id="GO:0046872">
    <property type="term" value="F:metal ion binding"/>
    <property type="evidence" value="ECO:0007669"/>
    <property type="project" value="UniProtKB-KW"/>
</dbReference>
<comment type="similarity">
    <text evidence="12">Belongs to the carbohydrate kinase PfkB family. Ribokinase subfamily.</text>
</comment>
<feature type="binding site" evidence="12">
    <location>
        <position position="288"/>
    </location>
    <ligand>
        <name>K(+)</name>
        <dbReference type="ChEBI" id="CHEBI:29103"/>
    </ligand>
</feature>
<feature type="binding site" evidence="12">
    <location>
        <begin position="11"/>
        <end position="13"/>
    </location>
    <ligand>
        <name>substrate</name>
    </ligand>
</feature>
<proteinExistence type="inferred from homology"/>
<comment type="similarity">
    <text evidence="1">Belongs to the carbohydrate kinase pfkB family.</text>
</comment>
<dbReference type="Pfam" id="PF00294">
    <property type="entry name" value="PfkB"/>
    <property type="match status" value="1"/>
</dbReference>
<comment type="caution">
    <text evidence="12">Lacks conserved residue(s) required for the propagation of feature annotation.</text>
</comment>
<dbReference type="EC" id="2.7.1.15" evidence="2 12"/>
<evidence type="ECO:0000256" key="8">
    <source>
        <dbReference type="ARBA" id="ARBA00022840"/>
    </source>
</evidence>
<evidence type="ECO:0000256" key="4">
    <source>
        <dbReference type="ARBA" id="ARBA00022679"/>
    </source>
</evidence>
<feature type="binding site" evidence="12">
    <location>
        <position position="140"/>
    </location>
    <ligand>
        <name>substrate</name>
    </ligand>
</feature>
<dbReference type="RefSeq" id="WP_117526597.1">
    <property type="nucleotide sequence ID" value="NZ_JAQENQ010000011.1"/>
</dbReference>
<protein>
    <recommendedName>
        <fullName evidence="3 12">Ribokinase</fullName>
        <shortName evidence="12">RK</shortName>
        <ecNumber evidence="2 12">2.7.1.15</ecNumber>
    </recommendedName>
</protein>
<sequence length="306" mass="32522">MKKVLVVGSLNMDMVLSVDHHPVPGETIIGDGITYHPGGKGANQAYAVGKLGGDVRIIGCVGWDNNGMILTENLAQAGVDTTAINRMPETPTGMAIIDVDKKGDNSIIVISGANACLTPDLLRKQKASVEWSDFIMTQLETPIDTVLELARMAKKADKCMILDPSPARADLPDELFPLIDIMKPNEKELSILTGMPTETDEEIKAAADALLEKGVSKVVVTLGARGAMLADGNEKLFFEAKPVVPVDTTAAGAAFTAAMVNGLAQEMGMIQAIRMANGVASIVVTRHGAQASIPDRDEIDDLIWNY</sequence>
<evidence type="ECO:0000256" key="5">
    <source>
        <dbReference type="ARBA" id="ARBA00022723"/>
    </source>
</evidence>
<keyword evidence="5 12" id="KW-0479">Metal-binding</keyword>
<feature type="binding site" evidence="12">
    <location>
        <position position="185"/>
    </location>
    <ligand>
        <name>ATP</name>
        <dbReference type="ChEBI" id="CHEBI:30616"/>
    </ligand>
</feature>
<dbReference type="InterPro" id="IPR002173">
    <property type="entry name" value="Carboh/pur_kinase_PfkB_CS"/>
</dbReference>
<dbReference type="InterPro" id="IPR017583">
    <property type="entry name" value="Tagatose/fructose_Pkinase"/>
</dbReference>
<dbReference type="InterPro" id="IPR011611">
    <property type="entry name" value="PfkB_dom"/>
</dbReference>
<accession>A0A3E2TTK0</accession>
<keyword evidence="8 12" id="KW-0067">ATP-binding</keyword>
<dbReference type="AlphaFoldDB" id="A0A3E2TTK0"/>
<dbReference type="GO" id="GO:0005524">
    <property type="term" value="F:ATP binding"/>
    <property type="evidence" value="ECO:0007669"/>
    <property type="project" value="UniProtKB-UniRule"/>
</dbReference>
<dbReference type="UniPathway" id="UPA00704">
    <property type="reaction ID" value="UER00715"/>
</dbReference>
<dbReference type="EMBL" id="QVEP01000001">
    <property type="protein sequence ID" value="RGB82509.1"/>
    <property type="molecule type" value="Genomic_DNA"/>
</dbReference>